<dbReference type="InterPro" id="IPR003593">
    <property type="entry name" value="AAA+_ATPase"/>
</dbReference>
<dbReference type="SMART" id="SM00382">
    <property type="entry name" value="AAA"/>
    <property type="match status" value="1"/>
</dbReference>
<comment type="caution">
    <text evidence="6">The sequence shown here is derived from an EMBL/GenBank/DDBJ whole genome shotgun (WGS) entry which is preliminary data.</text>
</comment>
<gene>
    <name evidence="6" type="ORF">JFN88_07340</name>
</gene>
<dbReference type="InterPro" id="IPR003439">
    <property type="entry name" value="ABC_transporter-like_ATP-bd"/>
</dbReference>
<keyword evidence="4 6" id="KW-0067">ATP-binding</keyword>
<keyword evidence="2" id="KW-0813">Transport</keyword>
<evidence type="ECO:0000313" key="6">
    <source>
        <dbReference type="EMBL" id="MBJ6361128.1"/>
    </source>
</evidence>
<dbReference type="GO" id="GO:0016887">
    <property type="term" value="F:ATP hydrolysis activity"/>
    <property type="evidence" value="ECO:0007669"/>
    <property type="project" value="InterPro"/>
</dbReference>
<keyword evidence="3" id="KW-0547">Nucleotide-binding</keyword>
<accession>A0A934J425</accession>
<name>A0A934J425_9BACL</name>
<evidence type="ECO:0000313" key="7">
    <source>
        <dbReference type="Proteomes" id="UP000640274"/>
    </source>
</evidence>
<protein>
    <submittedName>
        <fullName evidence="6">ABC transporter ATP-binding protein</fullName>
    </submittedName>
</protein>
<dbReference type="PANTHER" id="PTHR42711:SF5">
    <property type="entry name" value="ABC TRANSPORTER ATP-BINDING PROTEIN NATA"/>
    <property type="match status" value="1"/>
</dbReference>
<dbReference type="Gene3D" id="3.40.50.300">
    <property type="entry name" value="P-loop containing nucleotide triphosphate hydrolases"/>
    <property type="match status" value="1"/>
</dbReference>
<organism evidence="6 7">
    <name type="scientific">Paenibacillus roseus</name>
    <dbReference type="NCBI Taxonomy" id="2798579"/>
    <lineage>
        <taxon>Bacteria</taxon>
        <taxon>Bacillati</taxon>
        <taxon>Bacillota</taxon>
        <taxon>Bacilli</taxon>
        <taxon>Bacillales</taxon>
        <taxon>Paenibacillaceae</taxon>
        <taxon>Paenibacillus</taxon>
    </lineage>
</organism>
<evidence type="ECO:0000256" key="2">
    <source>
        <dbReference type="ARBA" id="ARBA00022448"/>
    </source>
</evidence>
<dbReference type="Proteomes" id="UP000640274">
    <property type="component" value="Unassembled WGS sequence"/>
</dbReference>
<dbReference type="EMBL" id="JAELUP010000020">
    <property type="protein sequence ID" value="MBJ6361128.1"/>
    <property type="molecule type" value="Genomic_DNA"/>
</dbReference>
<sequence>MKNEQVIEVNDVTKSYGKVQAVQGISLSVEKGEVYGVIGPKGAGKSTLLEMLMGVRKADSGSISVLGLDVDQEEETLKHKIGIQLQATSLFDRVKVKEALKQFHSYYNKTRSLDEIIGLCSLQPYLNKYVRKLSGGLQQRTALAIALVNDPEVIFLDEPTAGLEPQARAELWDIVQLMKEEGKTILISTHDMEEVQTHCDRVAVVVEGKLFASGTPDELIAQLPGGDGTMEDVYLQMAVFQNGVSA</sequence>
<dbReference type="CDD" id="cd03230">
    <property type="entry name" value="ABC_DR_subfamily_A"/>
    <property type="match status" value="1"/>
</dbReference>
<keyword evidence="7" id="KW-1185">Reference proteome</keyword>
<dbReference type="GO" id="GO:0005524">
    <property type="term" value="F:ATP binding"/>
    <property type="evidence" value="ECO:0007669"/>
    <property type="project" value="UniProtKB-KW"/>
</dbReference>
<dbReference type="Pfam" id="PF00005">
    <property type="entry name" value="ABC_tran"/>
    <property type="match status" value="1"/>
</dbReference>
<dbReference type="AlphaFoldDB" id="A0A934J425"/>
<comment type="similarity">
    <text evidence="1">Belongs to the ABC transporter superfamily.</text>
</comment>
<evidence type="ECO:0000256" key="4">
    <source>
        <dbReference type="ARBA" id="ARBA00022840"/>
    </source>
</evidence>
<evidence type="ECO:0000256" key="3">
    <source>
        <dbReference type="ARBA" id="ARBA00022741"/>
    </source>
</evidence>
<dbReference type="PROSITE" id="PS50893">
    <property type="entry name" value="ABC_TRANSPORTER_2"/>
    <property type="match status" value="1"/>
</dbReference>
<dbReference type="InterPro" id="IPR050763">
    <property type="entry name" value="ABC_transporter_ATP-binding"/>
</dbReference>
<evidence type="ECO:0000256" key="1">
    <source>
        <dbReference type="ARBA" id="ARBA00005417"/>
    </source>
</evidence>
<dbReference type="InterPro" id="IPR027417">
    <property type="entry name" value="P-loop_NTPase"/>
</dbReference>
<evidence type="ECO:0000259" key="5">
    <source>
        <dbReference type="PROSITE" id="PS50893"/>
    </source>
</evidence>
<feature type="domain" description="ABC transporter" evidence="5">
    <location>
        <begin position="7"/>
        <end position="232"/>
    </location>
</feature>
<proteinExistence type="inferred from homology"/>
<dbReference type="RefSeq" id="WP_199018682.1">
    <property type="nucleotide sequence ID" value="NZ_JAELUP010000020.1"/>
</dbReference>
<dbReference type="PANTHER" id="PTHR42711">
    <property type="entry name" value="ABC TRANSPORTER ATP-BINDING PROTEIN"/>
    <property type="match status" value="1"/>
</dbReference>
<reference evidence="6" key="1">
    <citation type="submission" date="2020-12" db="EMBL/GenBank/DDBJ databases">
        <authorList>
            <person name="Huq M.A."/>
        </authorList>
    </citation>
    <scope>NUCLEOTIDE SEQUENCE</scope>
    <source>
        <strain evidence="6">MAHUQ-46</strain>
    </source>
</reference>
<dbReference type="SUPFAM" id="SSF52540">
    <property type="entry name" value="P-loop containing nucleoside triphosphate hydrolases"/>
    <property type="match status" value="1"/>
</dbReference>